<keyword evidence="6" id="KW-1185">Reference proteome</keyword>
<evidence type="ECO:0000256" key="2">
    <source>
        <dbReference type="ARBA" id="ARBA00021561"/>
    </source>
</evidence>
<keyword evidence="3" id="KW-0175">Coiled coil</keyword>
<feature type="coiled-coil region" evidence="3">
    <location>
        <begin position="289"/>
        <end position="316"/>
    </location>
</feature>
<evidence type="ECO:0000256" key="4">
    <source>
        <dbReference type="SAM" id="MobiDB-lite"/>
    </source>
</evidence>
<evidence type="ECO:0000313" key="6">
    <source>
        <dbReference type="Proteomes" id="UP001642520"/>
    </source>
</evidence>
<accession>A0ABP1N135</accession>
<evidence type="ECO:0000256" key="1">
    <source>
        <dbReference type="ARBA" id="ARBA00009078"/>
    </source>
</evidence>
<dbReference type="Proteomes" id="UP001642520">
    <property type="component" value="Unassembled WGS sequence"/>
</dbReference>
<comment type="caution">
    <text evidence="5">The sequence shown here is derived from an EMBL/GenBank/DDBJ whole genome shotgun (WGS) entry which is preliminary data.</text>
</comment>
<proteinExistence type="inferred from homology"/>
<gene>
    <name evidence="5" type="ORF">XYLVIOL_LOCUS1153</name>
</gene>
<protein>
    <recommendedName>
        <fullName evidence="2">Protein LTV1 homolog</fullName>
    </recommendedName>
</protein>
<comment type="similarity">
    <text evidence="1">Belongs to the LTV1 family.</text>
</comment>
<dbReference type="Pfam" id="PF04180">
    <property type="entry name" value="LTV"/>
    <property type="match status" value="2"/>
</dbReference>
<name>A0ABP1N135_XYLVO</name>
<organism evidence="5 6">
    <name type="scientific">Xylocopa violacea</name>
    <name type="common">Violet carpenter bee</name>
    <name type="synonym">Apis violacea</name>
    <dbReference type="NCBI Taxonomy" id="135666"/>
    <lineage>
        <taxon>Eukaryota</taxon>
        <taxon>Metazoa</taxon>
        <taxon>Ecdysozoa</taxon>
        <taxon>Arthropoda</taxon>
        <taxon>Hexapoda</taxon>
        <taxon>Insecta</taxon>
        <taxon>Pterygota</taxon>
        <taxon>Neoptera</taxon>
        <taxon>Endopterygota</taxon>
        <taxon>Hymenoptera</taxon>
        <taxon>Apocrita</taxon>
        <taxon>Aculeata</taxon>
        <taxon>Apoidea</taxon>
        <taxon>Anthophila</taxon>
        <taxon>Apidae</taxon>
        <taxon>Xylocopa</taxon>
        <taxon>Xylocopa</taxon>
    </lineage>
</organism>
<evidence type="ECO:0000256" key="3">
    <source>
        <dbReference type="SAM" id="Coils"/>
    </source>
</evidence>
<dbReference type="EMBL" id="CAXAJV020001281">
    <property type="protein sequence ID" value="CAL7934674.1"/>
    <property type="molecule type" value="Genomic_DNA"/>
</dbReference>
<reference evidence="5 6" key="1">
    <citation type="submission" date="2024-08" db="EMBL/GenBank/DDBJ databases">
        <authorList>
            <person name="Will J Nash"/>
            <person name="Angela Man"/>
            <person name="Seanna McTaggart"/>
            <person name="Kendall Baker"/>
            <person name="Tom Barker"/>
            <person name="Leah Catchpole"/>
            <person name="Alex Durrant"/>
            <person name="Karim Gharbi"/>
            <person name="Naomi Irish"/>
            <person name="Gemy Kaithakottil"/>
            <person name="Debby Ku"/>
            <person name="Aaliyah Providence"/>
            <person name="Felix Shaw"/>
            <person name="David Swarbreck"/>
            <person name="Chris Watkins"/>
            <person name="Ann M. McCartney"/>
            <person name="Giulio Formenti"/>
            <person name="Alice Mouton"/>
            <person name="Noel Vella"/>
            <person name="Bjorn M von Reumont"/>
            <person name="Adriana Vella"/>
            <person name="Wilfried Haerty"/>
        </authorList>
    </citation>
    <scope>NUCLEOTIDE SEQUENCE [LARGE SCALE GENOMIC DNA]</scope>
</reference>
<dbReference type="PANTHER" id="PTHR21531">
    <property type="entry name" value="LOW-TEMPERATURE VIABILITY PROTEIN LTV1-RELATED"/>
    <property type="match status" value="1"/>
</dbReference>
<evidence type="ECO:0000313" key="5">
    <source>
        <dbReference type="EMBL" id="CAL7934674.1"/>
    </source>
</evidence>
<feature type="region of interest" description="Disordered" evidence="4">
    <location>
        <begin position="182"/>
        <end position="202"/>
    </location>
</feature>
<dbReference type="PANTHER" id="PTHR21531:SF0">
    <property type="entry name" value="PROTEIN LTV1 HOMOLOG"/>
    <property type="match status" value="1"/>
</dbReference>
<dbReference type="InterPro" id="IPR007307">
    <property type="entry name" value="Ltv1"/>
</dbReference>
<sequence length="502" mass="57608">MPKGKAKKFIDKKNSVTFHLVHRSQRDPLIADETAPQRVLVPVGNVQAAKLEKNKSDDDKRKQEQQKYGIYFDDDYDYLQHLKDVNSLSTEWERVDYVPSSKSNTQKDLPKINLPSSVFASNVEEKVGLLNKAAPVSGLRLDLDPDIVAAMDDDFNYDDPENELEDNFIELANGDNVILQEEDEQSDASSEGHMELSDEEQDKVGSLNGSRYAFKGEETKSQFTEYSMSSSVIKRNEQLTLLDDKFEKMYAAYDETEIGALDCDEIEGHIATNSDLVLQCAAEFEKQQNEDADNIAQLMKNRMKILEKEYSSSEDEASLEKLVADAREKDKWDCESIISTYSNIYNHPKLISEPKQPRKIKVNPRTGIPKNVLDGTTEKLTAKTLAQFDQENERCKSKDSQSVADTVKSTLSILSIRPKDETSDERKQRKQALKEYRKVRSTESVNCVRNHEICHESPNYRYFQERRIERKANSEAFKEEKKRQEKIVLNNRQNVQGNKILF</sequence>